<feature type="compositionally biased region" description="Polar residues" evidence="1">
    <location>
        <begin position="302"/>
        <end position="312"/>
    </location>
</feature>
<feature type="compositionally biased region" description="Low complexity" evidence="1">
    <location>
        <begin position="1843"/>
        <end position="1861"/>
    </location>
</feature>
<feature type="region of interest" description="Disordered" evidence="1">
    <location>
        <begin position="301"/>
        <end position="341"/>
    </location>
</feature>
<protein>
    <submittedName>
        <fullName evidence="3">Uncharacterized protein LOC108673038</fullName>
    </submittedName>
</protein>
<feature type="compositionally biased region" description="Basic and acidic residues" evidence="1">
    <location>
        <begin position="899"/>
        <end position="920"/>
    </location>
</feature>
<dbReference type="GeneID" id="108673038"/>
<evidence type="ECO:0000256" key="1">
    <source>
        <dbReference type="SAM" id="MobiDB-lite"/>
    </source>
</evidence>
<feature type="region of interest" description="Disordered" evidence="1">
    <location>
        <begin position="1662"/>
        <end position="1712"/>
    </location>
</feature>
<organism evidence="2 3">
    <name type="scientific">Hyalella azteca</name>
    <name type="common">Amphipod</name>
    <dbReference type="NCBI Taxonomy" id="294128"/>
    <lineage>
        <taxon>Eukaryota</taxon>
        <taxon>Metazoa</taxon>
        <taxon>Ecdysozoa</taxon>
        <taxon>Arthropoda</taxon>
        <taxon>Crustacea</taxon>
        <taxon>Multicrustacea</taxon>
        <taxon>Malacostraca</taxon>
        <taxon>Eumalacostraca</taxon>
        <taxon>Peracarida</taxon>
        <taxon>Amphipoda</taxon>
        <taxon>Senticaudata</taxon>
        <taxon>Talitrida</taxon>
        <taxon>Talitroidea</taxon>
        <taxon>Hyalellidae</taxon>
        <taxon>Hyalella</taxon>
    </lineage>
</organism>
<feature type="compositionally biased region" description="Polar residues" evidence="1">
    <location>
        <begin position="321"/>
        <end position="331"/>
    </location>
</feature>
<evidence type="ECO:0000313" key="2">
    <source>
        <dbReference type="Proteomes" id="UP000694843"/>
    </source>
</evidence>
<accession>A0A979FKA5</accession>
<keyword evidence="2" id="KW-1185">Reference proteome</keyword>
<feature type="compositionally biased region" description="Basic and acidic residues" evidence="1">
    <location>
        <begin position="1693"/>
        <end position="1703"/>
    </location>
</feature>
<feature type="region of interest" description="Disordered" evidence="1">
    <location>
        <begin position="795"/>
        <end position="815"/>
    </location>
</feature>
<dbReference type="KEGG" id="hazt:108673038"/>
<name>A0A979FKA5_HYAAZ</name>
<feature type="region of interest" description="Disordered" evidence="1">
    <location>
        <begin position="146"/>
        <end position="177"/>
    </location>
</feature>
<proteinExistence type="predicted"/>
<feature type="region of interest" description="Disordered" evidence="1">
    <location>
        <begin position="1742"/>
        <end position="1803"/>
    </location>
</feature>
<gene>
    <name evidence="3" type="primary">LOC108673038</name>
</gene>
<sequence>MSASEKKNGEMSFEDIQRRATVTVLAAVKNSGVIRSRSLKVLIVTTGLLHVYKRESKHDGAPKRYLITDETVLTVFNCCPESKNRHKLLIHGPNNYKLDIIFDNAYNQGRLIEALLGEGARINDPNSNLIYAEYLSTKGATGGDDQLNLGKLTKPAKSNQGLNETADKSSLKAISTQSRERTDNAYDVVVFGSANFVENCSVSKEARYNKMSSLDALSDTTFIDSLEDVGNQDEGIYSTTVRIDDWVGRLDRIESENPKVQGEVNDGDLNAEGKLTEKNINHVDVTLPNVREGKVVEVDESLNGTSFESNDQGKIPHEETNPGNDPVSTSDVQKRGNEQGQECEYETFVADSNVDLSTGEEATQRKTDEMKAGEAGNDIGGVQETEYEAKDSGIYEQLWLSSTSSQPEEQILNLSGVADEVCSGTMVCHDGILIDQQRQENDILRETGHSVTLANSNVVIEPEQHISSEESTTQKTTEEVNNSDLQKIGEAPENGHIISDSGMHVQLFQHSNSVHTEQISDETFCSERKTQENDAQSCGLGSDALGTGNISKVEFPQINFASHNDENIYETFQLTPSNVGNSFADHVHSADDYVRENELEISDEKEKERENLDKNVKNGTEFVQHENPQECSATTNGIKSSSPNEEVDGVLNTIDEEVYSVLNHDCSSPKTSLGDSAYSQSGVQPCESAFCNSDKCVLLENKSLSNSKAATADDAACTSNDPILVNNSSLEEIIRPIKTLDQNRSSIVVIGIIEPKDSTDAESIYSDIKFMQSRAASKAAAWNYDGRLNTEPIMPPEVNADLHSSNDSSEYKAGRIDAPPTEIEGISNLGENFVERSLELDLDGRISENEHADLSSITEKDPALAQERTITLETGSLEVADRDSSKSKGNQTTPSNNVTDERRNTPEEGEKKGSTLNPENHEIKAFTVAALINDDVQSNLPHLCTNNPSDQLITTETIGETKQQASEASNSHLTCQAEDTVHQKTGNAEIFSSQSIYTLDKMEVETSTQNASKRKEANAEIETNSRRYSTDLIDTFTRKFTETFTSEMSPVITDVSVERVDSRSQSHEDEVSSLISNRAESQYDLKTLHGLEDSGMETSTASSVNKSEDEFNKPAYALTGRNYREGNTFDNNNPSDKVFDLETCPAEDYYMRAGENKAAEEVGDLFIKIKNRIDDDDFINDEEWQTENEEEAFRGADASNASLIDVSGGRMQEETIGASDSSRTSGEKLSFEQIMGKTLSSKKVRFNDDVQERLYAISSDEGESTSNTDCEDEKPSEYLHQADINLDDSVDNLYELNSSASESNDIVQNDKDEYSDVEDSGESLSGPEELPVEIQDNESSHNGIDIHKREEKSCPSFAPSRIPTAIRTLNYNLRERRSLETKMKEERNKASSEKSIIEQNLPNDLPIVNLHPEAQTSSNSQLSTVHCENSGLCMVDVTGNGTKFFKRLIRIDAGFLLVLPAKEHLQSDSELQTSLVTPNATSYRQQVVLDKISLKGASVQPGLHPSSSGLFNIVLQPALHNRINIQVPTRDEQMRLTLLLSDEVVRVTPEPERPKLLYPSKPTKLQPDVLKTPGPEDLIHKEESPSSRSRDTSDAELCIPPDEFAVRELDFNVNRPLVLGTNSSTEQAIEGSEGNHCKRISIKEFALDSNISTTTLNSRVLKNSHTESNDTESTSSVRSHETLQFDSLAPSLETEKSSQERPSTENQHSPSFSTHFVVQQEEKYIEKGFEYSSLKLKKNKQKAAVKKSNNGRDHSLTDAGKASKQRIHSFPGSKTSNSITDSKPQPTADRVHRNNSSRNSPFFGHVSAMKNIFENISTNENMKRNTGHQRKASLESSCKDSMASSEAAHPAASPLSSALSHVPSKESTLNATAPQQREAGIRPSACAPATDASTLTSHNSSEVELNKEAVESPNQVKREVMAMKVAVAALRNERSQLVERGDALCRQLASDSTGGLE</sequence>
<evidence type="ECO:0000313" key="3">
    <source>
        <dbReference type="RefSeq" id="XP_047737157.1"/>
    </source>
</evidence>
<feature type="compositionally biased region" description="Polar residues" evidence="1">
    <location>
        <begin position="887"/>
        <end position="898"/>
    </location>
</feature>
<feature type="compositionally biased region" description="Polar residues" evidence="1">
    <location>
        <begin position="1865"/>
        <end position="1875"/>
    </location>
</feature>
<feature type="region of interest" description="Disordered" evidence="1">
    <location>
        <begin position="872"/>
        <end position="920"/>
    </location>
</feature>
<feature type="compositionally biased region" description="Basic and acidic residues" evidence="1">
    <location>
        <begin position="1577"/>
        <end position="1593"/>
    </location>
</feature>
<feature type="compositionally biased region" description="Polar residues" evidence="1">
    <location>
        <begin position="1772"/>
        <end position="1785"/>
    </location>
</feature>
<dbReference type="Proteomes" id="UP000694843">
    <property type="component" value="Unplaced"/>
</dbReference>
<reference evidence="3" key="1">
    <citation type="submission" date="2025-08" db="UniProtKB">
        <authorList>
            <consortium name="RefSeq"/>
        </authorList>
    </citation>
    <scope>IDENTIFICATION</scope>
    <source>
        <tissue evidence="3">Whole organism</tissue>
    </source>
</reference>
<feature type="region of interest" description="Disordered" evidence="1">
    <location>
        <begin position="1817"/>
        <end position="1909"/>
    </location>
</feature>
<feature type="region of interest" description="Disordered" evidence="1">
    <location>
        <begin position="1555"/>
        <end position="1595"/>
    </location>
</feature>
<dbReference type="RefSeq" id="XP_047737157.1">
    <property type="nucleotide sequence ID" value="XM_047881201.1"/>
</dbReference>
<feature type="region of interest" description="Disordered" evidence="1">
    <location>
        <begin position="1299"/>
        <end position="1328"/>
    </location>
</feature>
<feature type="compositionally biased region" description="Polar residues" evidence="1">
    <location>
        <begin position="1891"/>
        <end position="1903"/>
    </location>
</feature>